<dbReference type="AlphaFoldDB" id="A0AAD4DH24"/>
<feature type="compositionally biased region" description="Basic and acidic residues" evidence="1">
    <location>
        <begin position="77"/>
        <end position="87"/>
    </location>
</feature>
<evidence type="ECO:0000313" key="3">
    <source>
        <dbReference type="Proteomes" id="UP001194580"/>
    </source>
</evidence>
<keyword evidence="3" id="KW-1185">Reference proteome</keyword>
<feature type="compositionally biased region" description="Acidic residues" evidence="1">
    <location>
        <begin position="63"/>
        <end position="76"/>
    </location>
</feature>
<dbReference type="InterPro" id="IPR032675">
    <property type="entry name" value="LRR_dom_sf"/>
</dbReference>
<dbReference type="Gene3D" id="3.80.10.10">
    <property type="entry name" value="Ribonuclease Inhibitor"/>
    <property type="match status" value="1"/>
</dbReference>
<sequence length="348" mass="38466">MTIAIGVLSKVQAEALLDRRKLYGLSRAVPPSSISMGSTLFFKVPTAVEELGTHFEDFADMVVSDDSDDDDEEEDEDTKRCRGDVTRKQQSRKTPARAKVALDVCRAARCFDKETIAFIQPHTIVPSGSPLHTEFDGRLVMSIIRAMPEQQLKSLTYERLGKGSVMMAMLTQRHTHSIRIIRFDTCQYIASKVIQSILVDCQGLEHLAFNHGALSSALSLADAVEVKWGATRLKTLHLMIALGDLKSLQVDDPYYTRPAPVTFDEAESTKMAMLERLYTQIGELTHLEQLGLSASVDARPCTLALRDATFPGLLSLGDPTTSRPGFLHLLGRLKNLKELKGSVHVKLG</sequence>
<accession>A0AAD4DH24</accession>
<organism evidence="2 3">
    <name type="scientific">Linnemannia exigua</name>
    <dbReference type="NCBI Taxonomy" id="604196"/>
    <lineage>
        <taxon>Eukaryota</taxon>
        <taxon>Fungi</taxon>
        <taxon>Fungi incertae sedis</taxon>
        <taxon>Mucoromycota</taxon>
        <taxon>Mortierellomycotina</taxon>
        <taxon>Mortierellomycetes</taxon>
        <taxon>Mortierellales</taxon>
        <taxon>Mortierellaceae</taxon>
        <taxon>Linnemannia</taxon>
    </lineage>
</organism>
<gene>
    <name evidence="2" type="ORF">BGZ95_004917</name>
</gene>
<reference evidence="2" key="1">
    <citation type="journal article" date="2020" name="Fungal Divers.">
        <title>Resolving the Mortierellaceae phylogeny through synthesis of multi-gene phylogenetics and phylogenomics.</title>
        <authorList>
            <person name="Vandepol N."/>
            <person name="Liber J."/>
            <person name="Desiro A."/>
            <person name="Na H."/>
            <person name="Kennedy M."/>
            <person name="Barry K."/>
            <person name="Grigoriev I.V."/>
            <person name="Miller A.N."/>
            <person name="O'Donnell K."/>
            <person name="Stajich J.E."/>
            <person name="Bonito G."/>
        </authorList>
    </citation>
    <scope>NUCLEOTIDE SEQUENCE</scope>
    <source>
        <strain evidence="2">NRRL 28262</strain>
    </source>
</reference>
<dbReference type="EMBL" id="JAAAIL010000228">
    <property type="protein sequence ID" value="KAG0278010.1"/>
    <property type="molecule type" value="Genomic_DNA"/>
</dbReference>
<feature type="region of interest" description="Disordered" evidence="1">
    <location>
        <begin position="63"/>
        <end position="93"/>
    </location>
</feature>
<name>A0AAD4DH24_9FUNG</name>
<proteinExistence type="predicted"/>
<evidence type="ECO:0000256" key="1">
    <source>
        <dbReference type="SAM" id="MobiDB-lite"/>
    </source>
</evidence>
<evidence type="ECO:0000313" key="2">
    <source>
        <dbReference type="EMBL" id="KAG0278010.1"/>
    </source>
</evidence>
<comment type="caution">
    <text evidence="2">The sequence shown here is derived from an EMBL/GenBank/DDBJ whole genome shotgun (WGS) entry which is preliminary data.</text>
</comment>
<protein>
    <submittedName>
        <fullName evidence="2">Uncharacterized protein</fullName>
    </submittedName>
</protein>
<dbReference type="Proteomes" id="UP001194580">
    <property type="component" value="Unassembled WGS sequence"/>
</dbReference>